<organism evidence="4 5">
    <name type="scientific">Dreissena polymorpha</name>
    <name type="common">Zebra mussel</name>
    <name type="synonym">Mytilus polymorpha</name>
    <dbReference type="NCBI Taxonomy" id="45954"/>
    <lineage>
        <taxon>Eukaryota</taxon>
        <taxon>Metazoa</taxon>
        <taxon>Spiralia</taxon>
        <taxon>Lophotrochozoa</taxon>
        <taxon>Mollusca</taxon>
        <taxon>Bivalvia</taxon>
        <taxon>Autobranchia</taxon>
        <taxon>Heteroconchia</taxon>
        <taxon>Euheterodonta</taxon>
        <taxon>Imparidentia</taxon>
        <taxon>Neoheterodontei</taxon>
        <taxon>Myida</taxon>
        <taxon>Dreissenoidea</taxon>
        <taxon>Dreissenidae</taxon>
        <taxon>Dreissena</taxon>
    </lineage>
</organism>
<dbReference type="GO" id="GO:0016020">
    <property type="term" value="C:membrane"/>
    <property type="evidence" value="ECO:0007669"/>
    <property type="project" value="UniProtKB-SubCell"/>
</dbReference>
<dbReference type="Pfam" id="PF02931">
    <property type="entry name" value="Neur_chan_LBD"/>
    <property type="match status" value="1"/>
</dbReference>
<reference evidence="4" key="1">
    <citation type="journal article" date="2019" name="bioRxiv">
        <title>The Genome of the Zebra Mussel, Dreissena polymorpha: A Resource for Invasive Species Research.</title>
        <authorList>
            <person name="McCartney M.A."/>
            <person name="Auch B."/>
            <person name="Kono T."/>
            <person name="Mallez S."/>
            <person name="Zhang Y."/>
            <person name="Obille A."/>
            <person name="Becker A."/>
            <person name="Abrahante J.E."/>
            <person name="Garbe J."/>
            <person name="Badalamenti J.P."/>
            <person name="Herman A."/>
            <person name="Mangelson H."/>
            <person name="Liachko I."/>
            <person name="Sullivan S."/>
            <person name="Sone E.D."/>
            <person name="Koren S."/>
            <person name="Silverstein K.A.T."/>
            <person name="Beckman K.B."/>
            <person name="Gohl D.M."/>
        </authorList>
    </citation>
    <scope>NUCLEOTIDE SEQUENCE</scope>
    <source>
        <strain evidence="4">Duluth1</strain>
        <tissue evidence="4">Whole animal</tissue>
    </source>
</reference>
<evidence type="ECO:0000259" key="3">
    <source>
        <dbReference type="Pfam" id="PF02931"/>
    </source>
</evidence>
<name>A0A9D4M512_DREPO</name>
<dbReference type="SUPFAM" id="SSF63712">
    <property type="entry name" value="Nicotinic receptor ligand binding domain-like"/>
    <property type="match status" value="1"/>
</dbReference>
<dbReference type="Gene3D" id="2.70.170.10">
    <property type="entry name" value="Neurotransmitter-gated ion-channel ligand-binding domain"/>
    <property type="match status" value="1"/>
</dbReference>
<dbReference type="InterPro" id="IPR036734">
    <property type="entry name" value="Neur_chan_lig-bd_sf"/>
</dbReference>
<dbReference type="GO" id="GO:0004888">
    <property type="term" value="F:transmembrane signaling receptor activity"/>
    <property type="evidence" value="ECO:0007669"/>
    <property type="project" value="InterPro"/>
</dbReference>
<dbReference type="Proteomes" id="UP000828390">
    <property type="component" value="Unassembled WGS sequence"/>
</dbReference>
<dbReference type="EMBL" id="JAIWYP010000002">
    <property type="protein sequence ID" value="KAH3869439.1"/>
    <property type="molecule type" value="Genomic_DNA"/>
</dbReference>
<comment type="subcellular location">
    <subcellularLocation>
        <location evidence="1">Membrane</location>
        <topology evidence="1">Multi-pass membrane protein</topology>
    </subcellularLocation>
</comment>
<feature type="domain" description="Neurotransmitter-gated ion-channel ligand-binding" evidence="3">
    <location>
        <begin position="5"/>
        <end position="153"/>
    </location>
</feature>
<keyword evidence="5" id="KW-1185">Reference proteome</keyword>
<evidence type="ECO:0000313" key="4">
    <source>
        <dbReference type="EMBL" id="KAH3869439.1"/>
    </source>
</evidence>
<evidence type="ECO:0000256" key="1">
    <source>
        <dbReference type="ARBA" id="ARBA00004141"/>
    </source>
</evidence>
<dbReference type="PANTHER" id="PTHR18945">
    <property type="entry name" value="NEUROTRANSMITTER GATED ION CHANNEL"/>
    <property type="match status" value="1"/>
</dbReference>
<dbReference type="CDD" id="cd18989">
    <property type="entry name" value="LGIC_ECD_cation"/>
    <property type="match status" value="1"/>
</dbReference>
<dbReference type="InterPro" id="IPR006201">
    <property type="entry name" value="Neur_channel"/>
</dbReference>
<comment type="caution">
    <text evidence="4">The sequence shown here is derived from an EMBL/GenBank/DDBJ whole genome shotgun (WGS) entry which is preliminary data.</text>
</comment>
<dbReference type="GO" id="GO:0005230">
    <property type="term" value="F:extracellular ligand-gated monoatomic ion channel activity"/>
    <property type="evidence" value="ECO:0007669"/>
    <property type="project" value="InterPro"/>
</dbReference>
<dbReference type="InterPro" id="IPR006202">
    <property type="entry name" value="Neur_chan_lig-bd"/>
</dbReference>
<reference evidence="4" key="2">
    <citation type="submission" date="2020-11" db="EMBL/GenBank/DDBJ databases">
        <authorList>
            <person name="McCartney M.A."/>
            <person name="Auch B."/>
            <person name="Kono T."/>
            <person name="Mallez S."/>
            <person name="Becker A."/>
            <person name="Gohl D.M."/>
            <person name="Silverstein K.A.T."/>
            <person name="Koren S."/>
            <person name="Bechman K.B."/>
            <person name="Herman A."/>
            <person name="Abrahante J.E."/>
            <person name="Garbe J."/>
        </authorList>
    </citation>
    <scope>NUCLEOTIDE SEQUENCE</scope>
    <source>
        <strain evidence="4">Duluth1</strain>
        <tissue evidence="4">Whole animal</tissue>
    </source>
</reference>
<protein>
    <recommendedName>
        <fullName evidence="3">Neurotransmitter-gated ion-channel ligand-binding domain-containing protein</fullName>
    </recommendedName>
</protein>
<dbReference type="InterPro" id="IPR018000">
    <property type="entry name" value="Neurotransmitter_ion_chnl_CS"/>
</dbReference>
<proteinExistence type="predicted"/>
<evidence type="ECO:0000313" key="5">
    <source>
        <dbReference type="Proteomes" id="UP000828390"/>
    </source>
</evidence>
<sequence length="161" mass="18158">MAGFAKKWNDESMTWNPANYGCTFQIMTSYDDVWVPLILTSPFDDVESLGTALNRIRYYADGTAIWIPVALVKSTCSVDVEIYPFDTQTCTLSSTATGYALSEVFIQPATEEVQVDTTFSENPMWELVDTKAKSEPLGNYSQVSFIFKLRRRPAYVFVNVV</sequence>
<keyword evidence="2" id="KW-0472">Membrane</keyword>
<dbReference type="PROSITE" id="PS00236">
    <property type="entry name" value="NEUROTR_ION_CHANNEL"/>
    <property type="match status" value="1"/>
</dbReference>
<dbReference type="AlphaFoldDB" id="A0A9D4M512"/>
<accession>A0A9D4M512</accession>
<evidence type="ECO:0000256" key="2">
    <source>
        <dbReference type="ARBA" id="ARBA00023136"/>
    </source>
</evidence>
<gene>
    <name evidence="4" type="ORF">DPMN_032606</name>
</gene>